<evidence type="ECO:0000256" key="1">
    <source>
        <dbReference type="ARBA" id="ARBA00022741"/>
    </source>
</evidence>
<dbReference type="GO" id="GO:0016787">
    <property type="term" value="F:hydrolase activity"/>
    <property type="evidence" value="ECO:0007669"/>
    <property type="project" value="UniProtKB-UniRule"/>
</dbReference>
<evidence type="ECO:0000259" key="6">
    <source>
        <dbReference type="PROSITE" id="PS51198"/>
    </source>
</evidence>
<proteinExistence type="predicted"/>
<dbReference type="EMBL" id="VIFK01000701">
    <property type="protein sequence ID" value="TQE91135.1"/>
    <property type="molecule type" value="Genomic_DNA"/>
</dbReference>
<dbReference type="Proteomes" id="UP000315400">
    <property type="component" value="Unassembled WGS sequence"/>
</dbReference>
<feature type="domain" description="UvrD-like helicase ATP-binding" evidence="6">
    <location>
        <begin position="15"/>
        <end position="353"/>
    </location>
</feature>
<evidence type="ECO:0000256" key="5">
    <source>
        <dbReference type="PROSITE-ProRule" id="PRU00560"/>
    </source>
</evidence>
<dbReference type="GO" id="GO:0005829">
    <property type="term" value="C:cytosol"/>
    <property type="evidence" value="ECO:0007669"/>
    <property type="project" value="TreeGrafter"/>
</dbReference>
<gene>
    <name evidence="7" type="ORF">FKY71_20285</name>
</gene>
<keyword evidence="4 5" id="KW-0067">ATP-binding</keyword>
<dbReference type="Gene3D" id="3.40.91.30">
    <property type="match status" value="1"/>
</dbReference>
<dbReference type="PANTHER" id="PTHR11070:SF63">
    <property type="entry name" value="DNA HELICASE IV"/>
    <property type="match status" value="1"/>
</dbReference>
<sequence length="353" mass="40530">ELDRWKEFFDTIESKPLTPEQRLSVVVDEDATLVLAGAGSGKTSVITAKAAYLVTAGIRQPEEILLLAFAKNAAEEMSERVEARSGVPIIARTFHAIAYDIIGIVEGSKPALADHATDDMAFTNLIKQILKDLVHQLSEVSRAIIQFFAHFLVEPKTEWDFQTKHDFYTHMETQDLRTLQGERVKSYEELQIANWLYENGVEYEYEPIYEHKIAETGRREYQPDFRLVESGIYIEHFGVRRQKMADGSERLITAPFVDRDEYLAGMEWKRQVHAKHDTTLIETYSYERQEGRLLTGLAEKLAPHVTLKPRPVDTIYDRIVELKQVDDFSKMLGTFLRKFKSGGYSLQDCETKS</sequence>
<dbReference type="Gene3D" id="3.40.50.300">
    <property type="entry name" value="P-loop containing nucleotide triphosphate hydrolases"/>
    <property type="match status" value="1"/>
</dbReference>
<dbReference type="InterPro" id="IPR000212">
    <property type="entry name" value="DNA_helicase_UvrD/REP"/>
</dbReference>
<dbReference type="GO" id="GO:0003677">
    <property type="term" value="F:DNA binding"/>
    <property type="evidence" value="ECO:0007669"/>
    <property type="project" value="InterPro"/>
</dbReference>
<dbReference type="PANTHER" id="PTHR11070">
    <property type="entry name" value="UVRD / RECB / PCRA DNA HELICASE FAMILY MEMBER"/>
    <property type="match status" value="1"/>
</dbReference>
<dbReference type="GO" id="GO:0000725">
    <property type="term" value="P:recombinational repair"/>
    <property type="evidence" value="ECO:0007669"/>
    <property type="project" value="TreeGrafter"/>
</dbReference>
<dbReference type="PROSITE" id="PS51198">
    <property type="entry name" value="UVRD_HELICASE_ATP_BIND"/>
    <property type="match status" value="1"/>
</dbReference>
<dbReference type="GO" id="GO:0043138">
    <property type="term" value="F:3'-5' DNA helicase activity"/>
    <property type="evidence" value="ECO:0007669"/>
    <property type="project" value="TreeGrafter"/>
</dbReference>
<dbReference type="InterPro" id="IPR027417">
    <property type="entry name" value="P-loop_NTPase"/>
</dbReference>
<organism evidence="7 8">
    <name type="scientific">Spiribacter salinus</name>
    <dbReference type="NCBI Taxonomy" id="1335746"/>
    <lineage>
        <taxon>Bacteria</taxon>
        <taxon>Pseudomonadati</taxon>
        <taxon>Pseudomonadota</taxon>
        <taxon>Gammaproteobacteria</taxon>
        <taxon>Chromatiales</taxon>
        <taxon>Ectothiorhodospiraceae</taxon>
        <taxon>Spiribacter</taxon>
    </lineage>
</organism>
<feature type="binding site" evidence="5">
    <location>
        <begin position="36"/>
        <end position="43"/>
    </location>
    <ligand>
        <name>ATP</name>
        <dbReference type="ChEBI" id="CHEBI:30616"/>
    </ligand>
</feature>
<keyword evidence="1 5" id="KW-0547">Nucleotide-binding</keyword>
<dbReference type="InterPro" id="IPR014016">
    <property type="entry name" value="UvrD-like_ATP-bd"/>
</dbReference>
<protein>
    <submittedName>
        <fullName evidence="7">AAA family ATPase</fullName>
    </submittedName>
</protein>
<reference evidence="7 8" key="1">
    <citation type="submission" date="2019-06" db="EMBL/GenBank/DDBJ databases">
        <title>Metagenome assembled Genome of Spiribacter salinus SL48-SHIP from the microbial mat of Salt Lake 48 (Novosibirsk region, Russia).</title>
        <authorList>
            <person name="Shipova A."/>
            <person name="Rozanov A.S."/>
            <person name="Bryanskaya A.V."/>
            <person name="Peltek S.E."/>
        </authorList>
    </citation>
    <scope>NUCLEOTIDE SEQUENCE [LARGE SCALE GENOMIC DNA]</scope>
    <source>
        <strain evidence="7">SL48-SHIP-2</strain>
    </source>
</reference>
<comment type="caution">
    <text evidence="7">The sequence shown here is derived from an EMBL/GenBank/DDBJ whole genome shotgun (WGS) entry which is preliminary data.</text>
</comment>
<feature type="non-terminal residue" evidence="7">
    <location>
        <position position="1"/>
    </location>
</feature>
<evidence type="ECO:0000256" key="3">
    <source>
        <dbReference type="ARBA" id="ARBA00022806"/>
    </source>
</evidence>
<dbReference type="Pfam" id="PF00580">
    <property type="entry name" value="UvrD-helicase"/>
    <property type="match status" value="1"/>
</dbReference>
<keyword evidence="2 5" id="KW-0378">Hydrolase</keyword>
<feature type="non-terminal residue" evidence="7">
    <location>
        <position position="353"/>
    </location>
</feature>
<evidence type="ECO:0000256" key="2">
    <source>
        <dbReference type="ARBA" id="ARBA00022801"/>
    </source>
</evidence>
<dbReference type="AlphaFoldDB" id="A0A540V304"/>
<dbReference type="GO" id="GO:0005524">
    <property type="term" value="F:ATP binding"/>
    <property type="evidence" value="ECO:0007669"/>
    <property type="project" value="UniProtKB-UniRule"/>
</dbReference>
<evidence type="ECO:0000313" key="8">
    <source>
        <dbReference type="Proteomes" id="UP000315400"/>
    </source>
</evidence>
<evidence type="ECO:0000313" key="7">
    <source>
        <dbReference type="EMBL" id="TQE91135.1"/>
    </source>
</evidence>
<dbReference type="SUPFAM" id="SSF52540">
    <property type="entry name" value="P-loop containing nucleoside triphosphate hydrolases"/>
    <property type="match status" value="1"/>
</dbReference>
<name>A0A540V304_9GAMM</name>
<keyword evidence="3 5" id="KW-0347">Helicase</keyword>
<accession>A0A540V304</accession>
<evidence type="ECO:0000256" key="4">
    <source>
        <dbReference type="ARBA" id="ARBA00022840"/>
    </source>
</evidence>